<dbReference type="RefSeq" id="WP_423230561.1">
    <property type="nucleotide sequence ID" value="NZ_LKET01000028.1"/>
</dbReference>
<evidence type="ECO:0000313" key="3">
    <source>
        <dbReference type="EMBL" id="KPU44901.1"/>
    </source>
</evidence>
<gene>
    <name evidence="3" type="primary">spoIVB</name>
    <name evidence="3" type="ORF">OXPF_13790</name>
</gene>
<proteinExistence type="predicted"/>
<dbReference type="InterPro" id="IPR009003">
    <property type="entry name" value="Peptidase_S1_PA"/>
</dbReference>
<dbReference type="GO" id="GO:0016787">
    <property type="term" value="F:hydrolase activity"/>
    <property type="evidence" value="ECO:0007669"/>
    <property type="project" value="UniProtKB-KW"/>
</dbReference>
<dbReference type="Pfam" id="PF05580">
    <property type="entry name" value="Peptidase_S55"/>
    <property type="match status" value="1"/>
</dbReference>
<evidence type="ECO:0000256" key="1">
    <source>
        <dbReference type="SAM" id="Phobius"/>
    </source>
</evidence>
<accession>A0A0P8YYM9</accession>
<dbReference type="Pfam" id="PF13180">
    <property type="entry name" value="PDZ_2"/>
    <property type="match status" value="1"/>
</dbReference>
<keyword evidence="1" id="KW-0812">Transmembrane</keyword>
<keyword evidence="1" id="KW-0472">Membrane</keyword>
<organism evidence="3 4">
    <name type="scientific">Oxobacter pfennigii</name>
    <dbReference type="NCBI Taxonomy" id="36849"/>
    <lineage>
        <taxon>Bacteria</taxon>
        <taxon>Bacillati</taxon>
        <taxon>Bacillota</taxon>
        <taxon>Clostridia</taxon>
        <taxon>Eubacteriales</taxon>
        <taxon>Clostridiaceae</taxon>
        <taxon>Oxobacter</taxon>
    </lineage>
</organism>
<feature type="transmembrane region" description="Helical" evidence="1">
    <location>
        <begin position="9"/>
        <end position="26"/>
    </location>
</feature>
<name>A0A0P8YYM9_9CLOT</name>
<dbReference type="Proteomes" id="UP000050326">
    <property type="component" value="Unassembled WGS sequence"/>
</dbReference>
<keyword evidence="1" id="KW-1133">Transmembrane helix</keyword>
<dbReference type="SUPFAM" id="SSF50156">
    <property type="entry name" value="PDZ domain-like"/>
    <property type="match status" value="1"/>
</dbReference>
<dbReference type="EC" id="3.4.21.116" evidence="3"/>
<sequence length="431" mass="47302">MYRARLNKVVLYTFCCTIFIFFIILLKMSQMPNNIFLLEGENHLFDVRLPINVSVDSTGSDIKLNGSELNGDKVNLNLSSPFKIQSEKNGKTDLSIRFLGIIPLKHVTINVIPQVSVIPGGQSVGVKLNTKGVMVVGTSKVESAEGIELSPCTDSGIRIGDTILKINNHLVKDGDHVSKLINSCEGKILKFTIIRKEKELEINVKPVKSKEDNRYKIGAWIRDSTAGVGTLTFYCPHNDTFGALGHPITDVDTGVIMTVDSGKIVPSKIISIQPGMRGRPGELRGLFLDDEEDLGTIEKNTSSGIYGKTFKNPVNNIYSQPIPVGLQNQIKEGPAKILTTINGTSIEEYDIVIEKLTPQSKPNPKSMIIKVVDEELLQKTGGIVQGMSGSPIIQDGRLVGAVTHVFINRPDMGYGIYIEWMLKEAGIELKK</sequence>
<dbReference type="PROSITE" id="PS51494">
    <property type="entry name" value="SPOIVB"/>
    <property type="match status" value="1"/>
</dbReference>
<dbReference type="EMBL" id="LKET01000028">
    <property type="protein sequence ID" value="KPU44901.1"/>
    <property type="molecule type" value="Genomic_DNA"/>
</dbReference>
<dbReference type="PATRIC" id="fig|36849.3.peg.1465"/>
<comment type="caution">
    <text evidence="3">The sequence shown here is derived from an EMBL/GenBank/DDBJ whole genome shotgun (WGS) entry which is preliminary data.</text>
</comment>
<protein>
    <submittedName>
        <fullName evidence="3">SpoIVB peptidase</fullName>
        <ecNumber evidence="3">3.4.21.116</ecNumber>
    </submittedName>
</protein>
<dbReference type="NCBIfam" id="TIGR02860">
    <property type="entry name" value="spore_IV_B"/>
    <property type="match status" value="1"/>
</dbReference>
<dbReference type="SUPFAM" id="SSF50494">
    <property type="entry name" value="Trypsin-like serine proteases"/>
    <property type="match status" value="1"/>
</dbReference>
<dbReference type="InterPro" id="IPR001478">
    <property type="entry name" value="PDZ"/>
</dbReference>
<reference evidence="3 4" key="1">
    <citation type="submission" date="2015-09" db="EMBL/GenBank/DDBJ databases">
        <title>Genome sequence of Oxobacter pfennigii DSM 3222.</title>
        <authorList>
            <person name="Poehlein A."/>
            <person name="Bengelsdorf F.R."/>
            <person name="Schiel-Bengelsdorf B."/>
            <person name="Duerre P."/>
            <person name="Daniel R."/>
        </authorList>
    </citation>
    <scope>NUCLEOTIDE SEQUENCE [LARGE SCALE GENOMIC DNA]</scope>
    <source>
        <strain evidence="3 4">DSM 3222</strain>
    </source>
</reference>
<feature type="domain" description="Peptidase S55" evidence="2">
    <location>
        <begin position="198"/>
        <end position="431"/>
    </location>
</feature>
<dbReference type="STRING" id="36849.OXPF_13790"/>
<keyword evidence="4" id="KW-1185">Reference proteome</keyword>
<dbReference type="AlphaFoldDB" id="A0A0P8YYM9"/>
<keyword evidence="3" id="KW-0378">Hydrolase</keyword>
<evidence type="ECO:0000313" key="4">
    <source>
        <dbReference type="Proteomes" id="UP000050326"/>
    </source>
</evidence>
<dbReference type="Gene3D" id="2.30.42.10">
    <property type="match status" value="1"/>
</dbReference>
<dbReference type="InterPro" id="IPR008763">
    <property type="entry name" value="Peptidase_S55"/>
</dbReference>
<dbReference type="InterPro" id="IPR014219">
    <property type="entry name" value="SpoIVB"/>
</dbReference>
<evidence type="ECO:0000259" key="2">
    <source>
        <dbReference type="PROSITE" id="PS51494"/>
    </source>
</evidence>
<dbReference type="InterPro" id="IPR036034">
    <property type="entry name" value="PDZ_sf"/>
</dbReference>